<evidence type="ECO:0000256" key="1">
    <source>
        <dbReference type="ARBA" id="ARBA00004651"/>
    </source>
</evidence>
<evidence type="ECO:0000256" key="2">
    <source>
        <dbReference type="ARBA" id="ARBA00022475"/>
    </source>
</evidence>
<name>E1RHX8_METP4</name>
<evidence type="ECO:0000313" key="8">
    <source>
        <dbReference type="Proteomes" id="UP000006565"/>
    </source>
</evidence>
<keyword evidence="8" id="KW-1185">Reference proteome</keyword>
<dbReference type="GeneID" id="9744238"/>
<dbReference type="KEGG" id="mpi:Mpet_1763"/>
<feature type="transmembrane region" description="Helical" evidence="6">
    <location>
        <begin position="114"/>
        <end position="132"/>
    </location>
</feature>
<reference evidence="7 8" key="1">
    <citation type="journal article" date="2010" name="Stand. Genomic Sci.">
        <title>Complete genome sequence of Methanoplanus petrolearius type strain (SEBR 4847).</title>
        <authorList>
            <person name="Brambilla E."/>
            <person name="Djao O.D."/>
            <person name="Daligault H."/>
            <person name="Lapidus A."/>
            <person name="Lucas S."/>
            <person name="Hammon N."/>
            <person name="Nolan M."/>
            <person name="Tice H."/>
            <person name="Cheng J.F."/>
            <person name="Han C."/>
            <person name="Tapia R."/>
            <person name="Goodwin L."/>
            <person name="Pitluck S."/>
            <person name="Liolios K."/>
            <person name="Ivanova N."/>
            <person name="Mavromatis K."/>
            <person name="Mikhailova N."/>
            <person name="Pati A."/>
            <person name="Chen A."/>
            <person name="Palaniappan K."/>
            <person name="Land M."/>
            <person name="Hauser L."/>
            <person name="Chang Y.J."/>
            <person name="Jeffries C.D."/>
            <person name="Rohde M."/>
            <person name="Spring S."/>
            <person name="Sikorski J."/>
            <person name="Goker M."/>
            <person name="Woyke T."/>
            <person name="Bristow J."/>
            <person name="Eisen J.A."/>
            <person name="Markowitz V."/>
            <person name="Hugenholtz P."/>
            <person name="Kyrpides N.C."/>
            <person name="Klenk H.P."/>
        </authorList>
    </citation>
    <scope>NUCLEOTIDE SEQUENCE [LARGE SCALE GENOMIC DNA]</scope>
    <source>
        <strain evidence="8">DSM 11571 / OCM 486 / SEBR 4847</strain>
    </source>
</reference>
<evidence type="ECO:0000256" key="6">
    <source>
        <dbReference type="SAM" id="Phobius"/>
    </source>
</evidence>
<dbReference type="EMBL" id="CP002117">
    <property type="protein sequence ID" value="ADN36516.1"/>
    <property type="molecule type" value="Genomic_DNA"/>
</dbReference>
<keyword evidence="4 6" id="KW-1133">Transmembrane helix</keyword>
<dbReference type="HOGENOM" id="CLU_056469_5_0_2"/>
<sequence length="267" mass="29650">MYYELLEDIAQESRIRDVNPAVKLVLGLGCILICISSNSFLTPLLIAVSISLVTIFIGGISPRFYLKLLLIPLGFAIFSVIVIIFLRNSGDVVFSYNLFGVLTLTATKGSLNEGILVFSRVFGGMCSLFFISLTTPTTETFTLAKKCRVPDFLLELSMLIYRFIFILIEQAEMIHSAQVMRLAYGRRKGSIYSFGMMAGALFINSWEAGERLIGAMDARCYNGKFSIIGEQSSFFCPALFLSVIFLSFFLVVMIMTDGFNFYGGVIA</sequence>
<feature type="transmembrane region" description="Helical" evidence="6">
    <location>
        <begin position="189"/>
        <end position="206"/>
    </location>
</feature>
<dbReference type="InterPro" id="IPR003339">
    <property type="entry name" value="ABC/ECF_trnsptr_transmembrane"/>
</dbReference>
<evidence type="ECO:0000256" key="5">
    <source>
        <dbReference type="ARBA" id="ARBA00023136"/>
    </source>
</evidence>
<dbReference type="AlphaFoldDB" id="E1RHX8"/>
<protein>
    <submittedName>
        <fullName evidence="7">Cobalt ABC transporter, inner membrane subunit CbiQ</fullName>
    </submittedName>
</protein>
<keyword evidence="2" id="KW-1003">Cell membrane</keyword>
<evidence type="ECO:0000256" key="3">
    <source>
        <dbReference type="ARBA" id="ARBA00022692"/>
    </source>
</evidence>
<dbReference type="PANTHER" id="PTHR43723">
    <property type="entry name" value="COBALT TRANSPORT PROTEIN CBIQ"/>
    <property type="match status" value="1"/>
</dbReference>
<evidence type="ECO:0000256" key="4">
    <source>
        <dbReference type="ARBA" id="ARBA00022989"/>
    </source>
</evidence>
<dbReference type="PANTHER" id="PTHR43723:SF1">
    <property type="entry name" value="COBALT TRANSPORT PROTEIN CBIQ"/>
    <property type="match status" value="1"/>
</dbReference>
<dbReference type="RefSeq" id="WP_013329693.1">
    <property type="nucleotide sequence ID" value="NC_014507.1"/>
</dbReference>
<feature type="transmembrane region" description="Helical" evidence="6">
    <location>
        <begin position="232"/>
        <end position="254"/>
    </location>
</feature>
<feature type="transmembrane region" description="Helical" evidence="6">
    <location>
        <begin position="152"/>
        <end position="168"/>
    </location>
</feature>
<dbReference type="NCBIfam" id="TIGR02454">
    <property type="entry name" value="ECF_T_CbiQ"/>
    <property type="match status" value="1"/>
</dbReference>
<dbReference type="GO" id="GO:0006824">
    <property type="term" value="P:cobalt ion transport"/>
    <property type="evidence" value="ECO:0007669"/>
    <property type="project" value="InterPro"/>
</dbReference>
<dbReference type="InterPro" id="IPR012809">
    <property type="entry name" value="ECF_CbiQ"/>
</dbReference>
<keyword evidence="3 6" id="KW-0812">Transmembrane</keyword>
<dbReference type="Pfam" id="PF02361">
    <property type="entry name" value="CbiQ"/>
    <property type="match status" value="1"/>
</dbReference>
<evidence type="ECO:0000313" key="7">
    <source>
        <dbReference type="EMBL" id="ADN36516.1"/>
    </source>
</evidence>
<gene>
    <name evidence="7" type="ordered locus">Mpet_1763</name>
</gene>
<keyword evidence="5 6" id="KW-0472">Membrane</keyword>
<organism evidence="7 8">
    <name type="scientific">Methanolacinia petrolearia (strain DSM 11571 / OCM 486 / SEBR 4847)</name>
    <name type="common">Methanoplanus petrolearius</name>
    <dbReference type="NCBI Taxonomy" id="679926"/>
    <lineage>
        <taxon>Archaea</taxon>
        <taxon>Methanobacteriati</taxon>
        <taxon>Methanobacteriota</taxon>
        <taxon>Stenosarchaea group</taxon>
        <taxon>Methanomicrobia</taxon>
        <taxon>Methanomicrobiales</taxon>
        <taxon>Methanomicrobiaceae</taxon>
        <taxon>Methanolacinia</taxon>
    </lineage>
</organism>
<dbReference type="Proteomes" id="UP000006565">
    <property type="component" value="Chromosome"/>
</dbReference>
<proteinExistence type="predicted"/>
<feature type="transmembrane region" description="Helical" evidence="6">
    <location>
        <begin position="21"/>
        <end position="38"/>
    </location>
</feature>
<dbReference type="CDD" id="cd16914">
    <property type="entry name" value="EcfT"/>
    <property type="match status" value="1"/>
</dbReference>
<dbReference type="STRING" id="679926.Mpet_1763"/>
<comment type="subcellular location">
    <subcellularLocation>
        <location evidence="1">Cell membrane</location>
        <topology evidence="1">Multi-pass membrane protein</topology>
    </subcellularLocation>
</comment>
<dbReference type="eggNOG" id="arCOG02249">
    <property type="taxonomic scope" value="Archaea"/>
</dbReference>
<accession>E1RHX8</accession>
<dbReference type="InterPro" id="IPR052770">
    <property type="entry name" value="Cobalt_transport_CbiQ"/>
</dbReference>
<feature type="transmembrane region" description="Helical" evidence="6">
    <location>
        <begin position="68"/>
        <end position="86"/>
    </location>
</feature>
<dbReference type="OrthoDB" id="147966at2157"/>
<dbReference type="GO" id="GO:0043190">
    <property type="term" value="C:ATP-binding cassette (ABC) transporter complex"/>
    <property type="evidence" value="ECO:0007669"/>
    <property type="project" value="InterPro"/>
</dbReference>